<accession>A0ABU5GSJ8</accession>
<dbReference type="InterPro" id="IPR011005">
    <property type="entry name" value="Dihydropteroate_synth-like_sf"/>
</dbReference>
<protein>
    <recommendedName>
        <fullName evidence="4 9">Dihydropteroate synthase</fullName>
        <shortName evidence="9">DHPS</shortName>
        <ecNumber evidence="4 9">2.5.1.15</ecNumber>
    </recommendedName>
    <alternativeName>
        <fullName evidence="9">Dihydropteroate pyrophosphorylase</fullName>
    </alternativeName>
</protein>
<comment type="function">
    <text evidence="9">Catalyzes the condensation of para-aminobenzoate (pABA) with 6-hydroxymethyl-7,8-dihydropterin diphosphate (DHPt-PP) to form 7,8-dihydropteroate (H2Pte), the immediate precursor of folate derivatives.</text>
</comment>
<dbReference type="CDD" id="cd00739">
    <property type="entry name" value="DHPS"/>
    <property type="match status" value="1"/>
</dbReference>
<keyword evidence="8 9" id="KW-0289">Folate biosynthesis</keyword>
<evidence type="ECO:0000259" key="10">
    <source>
        <dbReference type="PROSITE" id="PS50972"/>
    </source>
</evidence>
<dbReference type="PROSITE" id="PS50972">
    <property type="entry name" value="PTERIN_BINDING"/>
    <property type="match status" value="1"/>
</dbReference>
<dbReference type="PANTHER" id="PTHR20941:SF1">
    <property type="entry name" value="FOLIC ACID SYNTHESIS PROTEIN FOL1"/>
    <property type="match status" value="1"/>
</dbReference>
<comment type="similarity">
    <text evidence="9">Belongs to the DHPS family.</text>
</comment>
<reference evidence="11 12" key="1">
    <citation type="submission" date="2023-12" db="EMBL/GenBank/DDBJ databases">
        <title>Denitrificimonas halotolerans sp. nov.,a novel species isolated from landfill leachate.</title>
        <authorList>
            <person name="Wang S."/>
        </authorList>
    </citation>
    <scope>NUCLEOTIDE SEQUENCE [LARGE SCALE GENOMIC DNA]</scope>
    <source>
        <strain evidence="11 12">JX-1</strain>
    </source>
</reference>
<dbReference type="InterPro" id="IPR006390">
    <property type="entry name" value="DHP_synth_dom"/>
</dbReference>
<dbReference type="Pfam" id="PF00809">
    <property type="entry name" value="Pterin_bind"/>
    <property type="match status" value="1"/>
</dbReference>
<dbReference type="InterPro" id="IPR000489">
    <property type="entry name" value="Pterin-binding_dom"/>
</dbReference>
<dbReference type="SUPFAM" id="SSF51717">
    <property type="entry name" value="Dihydropteroate synthetase-like"/>
    <property type="match status" value="1"/>
</dbReference>
<dbReference type="EMBL" id="JAXIVU010000009">
    <property type="protein sequence ID" value="MDY7219482.1"/>
    <property type="molecule type" value="Genomic_DNA"/>
</dbReference>
<keyword evidence="6 9" id="KW-0479">Metal-binding</keyword>
<comment type="pathway">
    <text evidence="3 9">Cofactor biosynthesis; tetrahydrofolate biosynthesis; 7,8-dihydrofolate from 2-amino-4-hydroxy-6-hydroxymethyl-7,8-dihydropteridine diphosphate and 4-aminobenzoate: step 1/2.</text>
</comment>
<evidence type="ECO:0000256" key="2">
    <source>
        <dbReference type="ARBA" id="ARBA00001946"/>
    </source>
</evidence>
<evidence type="ECO:0000256" key="5">
    <source>
        <dbReference type="ARBA" id="ARBA00022679"/>
    </source>
</evidence>
<dbReference type="PANTHER" id="PTHR20941">
    <property type="entry name" value="FOLATE SYNTHESIS PROTEINS"/>
    <property type="match status" value="1"/>
</dbReference>
<dbReference type="Proteomes" id="UP001294570">
    <property type="component" value="Unassembled WGS sequence"/>
</dbReference>
<evidence type="ECO:0000256" key="4">
    <source>
        <dbReference type="ARBA" id="ARBA00012458"/>
    </source>
</evidence>
<comment type="catalytic activity">
    <reaction evidence="1">
        <text>(7,8-dihydropterin-6-yl)methyl diphosphate + 4-aminobenzoate = 7,8-dihydropteroate + diphosphate</text>
        <dbReference type="Rhea" id="RHEA:19949"/>
        <dbReference type="ChEBI" id="CHEBI:17836"/>
        <dbReference type="ChEBI" id="CHEBI:17839"/>
        <dbReference type="ChEBI" id="CHEBI:33019"/>
        <dbReference type="ChEBI" id="CHEBI:72950"/>
        <dbReference type="EC" id="2.5.1.15"/>
    </reaction>
</comment>
<dbReference type="InterPro" id="IPR045031">
    <property type="entry name" value="DHP_synth-like"/>
</dbReference>
<gene>
    <name evidence="11" type="primary">folP</name>
    <name evidence="11" type="ORF">TOI97_07860</name>
</gene>
<evidence type="ECO:0000256" key="8">
    <source>
        <dbReference type="ARBA" id="ARBA00022909"/>
    </source>
</evidence>
<dbReference type="Gene3D" id="3.20.20.20">
    <property type="entry name" value="Dihydropteroate synthase-like"/>
    <property type="match status" value="1"/>
</dbReference>
<comment type="caution">
    <text evidence="11">The sequence shown here is derived from an EMBL/GenBank/DDBJ whole genome shotgun (WGS) entry which is preliminary data.</text>
</comment>
<dbReference type="NCBIfam" id="TIGR01496">
    <property type="entry name" value="DHPS"/>
    <property type="match status" value="1"/>
</dbReference>
<keyword evidence="7 9" id="KW-0460">Magnesium</keyword>
<keyword evidence="5 9" id="KW-0808">Transferase</keyword>
<dbReference type="EC" id="2.5.1.15" evidence="4 9"/>
<dbReference type="PROSITE" id="PS00792">
    <property type="entry name" value="DHPS_1"/>
    <property type="match status" value="1"/>
</dbReference>
<evidence type="ECO:0000256" key="3">
    <source>
        <dbReference type="ARBA" id="ARBA00004763"/>
    </source>
</evidence>
<evidence type="ECO:0000256" key="7">
    <source>
        <dbReference type="ARBA" id="ARBA00022842"/>
    </source>
</evidence>
<feature type="domain" description="Pterin-binding" evidence="10">
    <location>
        <begin position="21"/>
        <end position="273"/>
    </location>
</feature>
<evidence type="ECO:0000256" key="1">
    <source>
        <dbReference type="ARBA" id="ARBA00000012"/>
    </source>
</evidence>
<evidence type="ECO:0000256" key="9">
    <source>
        <dbReference type="RuleBase" id="RU361205"/>
    </source>
</evidence>
<name>A0ABU5GSJ8_9GAMM</name>
<proteinExistence type="inferred from homology"/>
<organism evidence="11 12">
    <name type="scientific">Denitrificimonas halotolerans</name>
    <dbReference type="NCBI Taxonomy" id="3098930"/>
    <lineage>
        <taxon>Bacteria</taxon>
        <taxon>Pseudomonadati</taxon>
        <taxon>Pseudomonadota</taxon>
        <taxon>Gammaproteobacteria</taxon>
        <taxon>Pseudomonadales</taxon>
        <taxon>Pseudomonadaceae</taxon>
        <taxon>Denitrificimonas</taxon>
    </lineage>
</organism>
<dbReference type="GO" id="GO:0004156">
    <property type="term" value="F:dihydropteroate synthase activity"/>
    <property type="evidence" value="ECO:0007669"/>
    <property type="project" value="UniProtKB-EC"/>
</dbReference>
<dbReference type="RefSeq" id="WP_321553572.1">
    <property type="nucleotide sequence ID" value="NZ_JAXIVU010000009.1"/>
</dbReference>
<comment type="cofactor">
    <cofactor evidence="2 9">
        <name>Mg(2+)</name>
        <dbReference type="ChEBI" id="CHEBI:18420"/>
    </cofactor>
</comment>
<evidence type="ECO:0000256" key="6">
    <source>
        <dbReference type="ARBA" id="ARBA00022723"/>
    </source>
</evidence>
<evidence type="ECO:0000313" key="11">
    <source>
        <dbReference type="EMBL" id="MDY7219482.1"/>
    </source>
</evidence>
<evidence type="ECO:0000313" key="12">
    <source>
        <dbReference type="Proteomes" id="UP001294570"/>
    </source>
</evidence>
<keyword evidence="12" id="KW-1185">Reference proteome</keyword>
<dbReference type="PROSITE" id="PS00793">
    <property type="entry name" value="DHPS_2"/>
    <property type="match status" value="1"/>
</dbReference>
<sequence>MSSPVSSVLQCGQRALDLSQPHVMGILNVTPDSFSDGGRYNKLDDALARALQMQALGASIVDIGGESTRPGAAHVSPQEELDRVAPLVERIAQECDMVISVDTSTPIVMQESARLGAGLINDVRSLRREGALEVAAATGLPVCLMHMCGEPQTMQNQPYYEDVATEVAVFLQERIQACAQVGIGAERIILDPGFGFAKNTQHNYELFKRLPELHQLKLPLLIGVSRKSMVGHVLDKPVDQRLSGSLALAVMAMERGAKILRVHDVAETMDVLKIFNAVQSATKE</sequence>